<comment type="caution">
    <text evidence="1">The sequence shown here is derived from an EMBL/GenBank/DDBJ whole genome shotgun (WGS) entry which is preliminary data.</text>
</comment>
<organism evidence="1 2">
    <name type="scientific">Proteus myxofaciens ATCC 19692</name>
    <dbReference type="NCBI Taxonomy" id="1354337"/>
    <lineage>
        <taxon>Bacteria</taxon>
        <taxon>Pseudomonadati</taxon>
        <taxon>Pseudomonadota</taxon>
        <taxon>Gammaproteobacteria</taxon>
        <taxon>Enterobacterales</taxon>
        <taxon>Morganellaceae</taxon>
        <taxon>Proteus</taxon>
    </lineage>
</organism>
<gene>
    <name evidence="1" type="ORF">M983_1337</name>
</gene>
<keyword evidence="2" id="KW-1185">Reference proteome</keyword>
<evidence type="ECO:0000313" key="2">
    <source>
        <dbReference type="Proteomes" id="UP000094023"/>
    </source>
</evidence>
<reference evidence="1 2" key="1">
    <citation type="submission" date="2016-04" db="EMBL/GenBank/DDBJ databases">
        <title>ATOL: Assembling a taxonomically balanced genome-scale reconstruction of the evolutionary history of the Enterobacteriaceae.</title>
        <authorList>
            <person name="Plunkett G.III."/>
            <person name="Neeno-Eckwall E.C."/>
            <person name="Glasner J.D."/>
            <person name="Perna N.T."/>
        </authorList>
    </citation>
    <scope>NUCLEOTIDE SEQUENCE [LARGE SCALE GENOMIC DNA]</scope>
    <source>
        <strain evidence="1 2">ATCC 19692</strain>
    </source>
</reference>
<name>A0A198G4H0_9GAMM</name>
<dbReference type="AlphaFoldDB" id="A0A198G4H0"/>
<dbReference type="EMBL" id="LXEN01000060">
    <property type="protein sequence ID" value="OAT32252.1"/>
    <property type="molecule type" value="Genomic_DNA"/>
</dbReference>
<sequence>MSCVIQYQKNITNYELRQRELISKIVANYFQAPQMQVELIQKLIAESPIDNKLTINIPYTLQSYLEKTLNDKNIEIIPHDSTLISVTAGSQILAFDPNLLIHDLKTQFHQPYSEQHNMAFTDEIKNNLIDYIQKFEDGDVDDKNADSIDNSGEIHEY</sequence>
<accession>A0A198G4H0</accession>
<protein>
    <submittedName>
        <fullName evidence="1">Uncharacterized protein</fullName>
    </submittedName>
</protein>
<evidence type="ECO:0000313" key="1">
    <source>
        <dbReference type="EMBL" id="OAT32252.1"/>
    </source>
</evidence>
<dbReference type="Proteomes" id="UP000094023">
    <property type="component" value="Unassembled WGS sequence"/>
</dbReference>
<proteinExistence type="predicted"/>